<dbReference type="OrthoDB" id="5294870at2"/>
<accession>A0A364K4C0</accession>
<dbReference type="Gene3D" id="3.30.70.100">
    <property type="match status" value="1"/>
</dbReference>
<dbReference type="Proteomes" id="UP000251213">
    <property type="component" value="Unassembled WGS sequence"/>
</dbReference>
<evidence type="ECO:0000313" key="2">
    <source>
        <dbReference type="Proteomes" id="UP000251213"/>
    </source>
</evidence>
<sequence length="60" mass="6855">MKDVQLIIETYYESEEAIQQALSTPEGKEIARLLTSKNKGHLGVFLGKEYTFTAHRDLIE</sequence>
<name>A0A364K4C0_9BACL</name>
<dbReference type="AlphaFoldDB" id="A0A364K4C0"/>
<comment type="caution">
    <text evidence="1">The sequence shown here is derived from an EMBL/GenBank/DDBJ whole genome shotgun (WGS) entry which is preliminary data.</text>
</comment>
<evidence type="ECO:0000313" key="1">
    <source>
        <dbReference type="EMBL" id="RAL24224.1"/>
    </source>
</evidence>
<keyword evidence="2" id="KW-1185">Reference proteome</keyword>
<protein>
    <submittedName>
        <fullName evidence="1">Uncharacterized protein</fullName>
    </submittedName>
</protein>
<proteinExistence type="predicted"/>
<dbReference type="RefSeq" id="WP_113659217.1">
    <property type="nucleotide sequence ID" value="NZ_KZ845667.1"/>
</dbReference>
<reference evidence="1 2" key="2">
    <citation type="submission" date="2018-06" db="EMBL/GenBank/DDBJ databases">
        <authorList>
            <person name="Zhirakovskaya E."/>
        </authorList>
    </citation>
    <scope>NUCLEOTIDE SEQUENCE [LARGE SCALE GENOMIC DNA]</scope>
    <source>
        <strain evidence="1 2">FBKL4.011</strain>
    </source>
</reference>
<gene>
    <name evidence="1" type="ORF">DL897_11130</name>
</gene>
<reference evidence="1 2" key="1">
    <citation type="submission" date="2018-06" db="EMBL/GenBank/DDBJ databases">
        <title>Thermoflavimicrobium daqus sp. nov., a thermophilic microbe isolated from Moutai-flavour Daqu.</title>
        <authorList>
            <person name="Wang X."/>
            <person name="Zhou H."/>
        </authorList>
    </citation>
    <scope>NUCLEOTIDE SEQUENCE [LARGE SCALE GENOMIC DNA]</scope>
    <source>
        <strain evidence="1 2">FBKL4.011</strain>
    </source>
</reference>
<dbReference type="EMBL" id="QJKK01000005">
    <property type="protein sequence ID" value="RAL24224.1"/>
    <property type="molecule type" value="Genomic_DNA"/>
</dbReference>
<organism evidence="1 2">
    <name type="scientific">Thermoflavimicrobium daqui</name>
    <dbReference type="NCBI Taxonomy" id="2137476"/>
    <lineage>
        <taxon>Bacteria</taxon>
        <taxon>Bacillati</taxon>
        <taxon>Bacillota</taxon>
        <taxon>Bacilli</taxon>
        <taxon>Bacillales</taxon>
        <taxon>Thermoactinomycetaceae</taxon>
        <taxon>Thermoflavimicrobium</taxon>
    </lineage>
</organism>